<dbReference type="PROSITE" id="PS50005">
    <property type="entry name" value="TPR"/>
    <property type="match status" value="1"/>
</dbReference>
<dbReference type="GO" id="GO:0004674">
    <property type="term" value="F:protein serine/threonine kinase activity"/>
    <property type="evidence" value="ECO:0007669"/>
    <property type="project" value="UniProtKB-KW"/>
</dbReference>
<dbReference type="InterPro" id="IPR019734">
    <property type="entry name" value="TPR_rpt"/>
</dbReference>
<dbReference type="GO" id="GO:0005524">
    <property type="term" value="F:ATP binding"/>
    <property type="evidence" value="ECO:0007669"/>
    <property type="project" value="UniProtKB-UniRule"/>
</dbReference>
<dbReference type="OrthoDB" id="9788659at2"/>
<evidence type="ECO:0000256" key="7">
    <source>
        <dbReference type="PROSITE-ProRule" id="PRU10141"/>
    </source>
</evidence>
<feature type="domain" description="Protein kinase" evidence="9">
    <location>
        <begin position="12"/>
        <end position="281"/>
    </location>
</feature>
<evidence type="ECO:0000256" key="2">
    <source>
        <dbReference type="ARBA" id="ARBA00022679"/>
    </source>
</evidence>
<proteinExistence type="predicted"/>
<dbReference type="SMART" id="SM00220">
    <property type="entry name" value="S_TKc"/>
    <property type="match status" value="1"/>
</dbReference>
<keyword evidence="11" id="KW-1185">Reference proteome</keyword>
<dbReference type="PROSITE" id="PS00108">
    <property type="entry name" value="PROTEIN_KINASE_ST"/>
    <property type="match status" value="1"/>
</dbReference>
<feature type="transmembrane region" description="Helical" evidence="8">
    <location>
        <begin position="278"/>
        <end position="300"/>
    </location>
</feature>
<dbReference type="SUPFAM" id="SSF48452">
    <property type="entry name" value="TPR-like"/>
    <property type="match status" value="1"/>
</dbReference>
<dbReference type="InterPro" id="IPR008271">
    <property type="entry name" value="Ser/Thr_kinase_AS"/>
</dbReference>
<keyword evidence="10" id="KW-0723">Serine/threonine-protein kinase</keyword>
<evidence type="ECO:0000256" key="4">
    <source>
        <dbReference type="ARBA" id="ARBA00022777"/>
    </source>
</evidence>
<keyword evidence="8" id="KW-1133">Transmembrane helix</keyword>
<reference evidence="11" key="1">
    <citation type="submission" date="2016-10" db="EMBL/GenBank/DDBJ databases">
        <authorList>
            <person name="Varghese N."/>
            <person name="Submissions S."/>
        </authorList>
    </citation>
    <scope>NUCLEOTIDE SEQUENCE [LARGE SCALE GENOMIC DNA]</scope>
    <source>
        <strain evidence="11">SP</strain>
    </source>
</reference>
<dbReference type="AlphaFoldDB" id="A0A1H3RXB5"/>
<organism evidence="10 11">
    <name type="scientific">Evansella caseinilytica</name>
    <dbReference type="NCBI Taxonomy" id="1503961"/>
    <lineage>
        <taxon>Bacteria</taxon>
        <taxon>Bacillati</taxon>
        <taxon>Bacillota</taxon>
        <taxon>Bacilli</taxon>
        <taxon>Bacillales</taxon>
        <taxon>Bacillaceae</taxon>
        <taxon>Evansella</taxon>
    </lineage>
</organism>
<dbReference type="SUPFAM" id="SSF81901">
    <property type="entry name" value="HCP-like"/>
    <property type="match status" value="1"/>
</dbReference>
<dbReference type="PROSITE" id="PS50011">
    <property type="entry name" value="PROTEIN_KINASE_DOM"/>
    <property type="match status" value="1"/>
</dbReference>
<evidence type="ECO:0000256" key="5">
    <source>
        <dbReference type="ARBA" id="ARBA00022840"/>
    </source>
</evidence>
<dbReference type="InterPro" id="IPR017441">
    <property type="entry name" value="Protein_kinase_ATP_BS"/>
</dbReference>
<evidence type="ECO:0000259" key="9">
    <source>
        <dbReference type="PROSITE" id="PS50011"/>
    </source>
</evidence>
<name>A0A1H3RXB5_9BACI</name>
<evidence type="ECO:0000256" key="8">
    <source>
        <dbReference type="SAM" id="Phobius"/>
    </source>
</evidence>
<dbReference type="PANTHER" id="PTHR43289">
    <property type="entry name" value="MITOGEN-ACTIVATED PROTEIN KINASE KINASE KINASE 20-RELATED"/>
    <property type="match status" value="1"/>
</dbReference>
<dbReference type="Proteomes" id="UP000198935">
    <property type="component" value="Unassembled WGS sequence"/>
</dbReference>
<dbReference type="Gene3D" id="1.25.40.10">
    <property type="entry name" value="Tetratricopeptide repeat domain"/>
    <property type="match status" value="2"/>
</dbReference>
<dbReference type="PANTHER" id="PTHR43289:SF6">
    <property type="entry name" value="SERINE_THREONINE-PROTEIN KINASE NEKL-3"/>
    <property type="match status" value="1"/>
</dbReference>
<evidence type="ECO:0000313" key="11">
    <source>
        <dbReference type="Proteomes" id="UP000198935"/>
    </source>
</evidence>
<protein>
    <recommendedName>
        <fullName evidence="1">non-specific serine/threonine protein kinase</fullName>
        <ecNumber evidence="1">2.7.11.1</ecNumber>
    </recommendedName>
</protein>
<dbReference type="Pfam" id="PF13174">
    <property type="entry name" value="TPR_6"/>
    <property type="match status" value="1"/>
</dbReference>
<evidence type="ECO:0000256" key="1">
    <source>
        <dbReference type="ARBA" id="ARBA00012513"/>
    </source>
</evidence>
<evidence type="ECO:0000256" key="6">
    <source>
        <dbReference type="PROSITE-ProRule" id="PRU00339"/>
    </source>
</evidence>
<dbReference type="EC" id="2.7.11.1" evidence="1"/>
<dbReference type="SUPFAM" id="SSF56112">
    <property type="entry name" value="Protein kinase-like (PK-like)"/>
    <property type="match status" value="1"/>
</dbReference>
<dbReference type="InterPro" id="IPR000719">
    <property type="entry name" value="Prot_kinase_dom"/>
</dbReference>
<gene>
    <name evidence="10" type="ORF">SAMN05421736_109113</name>
</gene>
<keyword evidence="8" id="KW-0812">Transmembrane</keyword>
<sequence length="649" mass="75125">MIEIGAIIDERYEVLKEIGRGGMSIIYLAMDNRLNKSIVIKDIRKRAQSNDQLLINSLIIEANMLKKLDHWALPKIYDIIEARDGIYVVMDYIEGESLKEKLRREHVIDPKHVVKWGKQLADVLGYLHSRKPNPIIYRDMKPDNIMLTPEGRIKLIDFGIAREYKHDSSTDTTNLGTKAYAAPEQAAGKQTDARTDIYSLGLTLYHLVTGKTLSEPPFEIRPIRQWNPSLPEGLERIINKCTQAEPENRYQNCEELFYDLENVNKLTKGYKKKLIRQLSFFLIPLTLSIVFSTTSLIGYAELKKIQFQDYMNLINESSRYIINGEDARAIEVLEMAISTVDSRRPEAYIHLLDLYINRGETDIGISKLETYINGEYGQVHLNSSVLYKVGMTYFDIKKDYLNALKYFQQVDEEEIPEVQYYKTLATTMSQMNIDYQVFTEDLLAFESYNDSLPNTREKIDNYNALANIYSSYKAQLPEANTKVIELVLKAQDIVNRFDSEEMQYRYDLDFTYKLAQAYHSRATNSADQAEARADYEEAVEYYFVLLDLDAANQEEIKVRIGAIYQQMGEYSWAAEQFRAVIEEYPESPGPYVRLINLLLDLEANKPEDKRNYDEAVALFHEARQLSTAAEDDGFDRLIRRLKNLGLIEQ</sequence>
<keyword evidence="4 10" id="KW-0418">Kinase</keyword>
<dbReference type="PROSITE" id="PS00107">
    <property type="entry name" value="PROTEIN_KINASE_ATP"/>
    <property type="match status" value="1"/>
</dbReference>
<evidence type="ECO:0000256" key="3">
    <source>
        <dbReference type="ARBA" id="ARBA00022741"/>
    </source>
</evidence>
<keyword evidence="6" id="KW-0802">TPR repeat</keyword>
<keyword evidence="3 7" id="KW-0547">Nucleotide-binding</keyword>
<dbReference type="InterPro" id="IPR011009">
    <property type="entry name" value="Kinase-like_dom_sf"/>
</dbReference>
<keyword evidence="5 7" id="KW-0067">ATP-binding</keyword>
<feature type="repeat" description="TPR" evidence="6">
    <location>
        <begin position="554"/>
        <end position="587"/>
    </location>
</feature>
<evidence type="ECO:0000313" key="10">
    <source>
        <dbReference type="EMBL" id="SDZ30393.1"/>
    </source>
</evidence>
<keyword evidence="2" id="KW-0808">Transferase</keyword>
<feature type="binding site" evidence="7">
    <location>
        <position position="41"/>
    </location>
    <ligand>
        <name>ATP</name>
        <dbReference type="ChEBI" id="CHEBI:30616"/>
    </ligand>
</feature>
<dbReference type="STRING" id="1503961.SAMN05421736_109113"/>
<dbReference type="Gene3D" id="1.10.510.10">
    <property type="entry name" value="Transferase(Phosphotransferase) domain 1"/>
    <property type="match status" value="1"/>
</dbReference>
<dbReference type="CDD" id="cd14014">
    <property type="entry name" value="STKc_PknB_like"/>
    <property type="match status" value="1"/>
</dbReference>
<dbReference type="Pfam" id="PF00069">
    <property type="entry name" value="Pkinase"/>
    <property type="match status" value="1"/>
</dbReference>
<dbReference type="EMBL" id="FNPI01000009">
    <property type="protein sequence ID" value="SDZ30393.1"/>
    <property type="molecule type" value="Genomic_DNA"/>
</dbReference>
<accession>A0A1H3RXB5</accession>
<keyword evidence="8" id="KW-0472">Membrane</keyword>
<dbReference type="InterPro" id="IPR011990">
    <property type="entry name" value="TPR-like_helical_dom_sf"/>
</dbReference>
<dbReference type="Gene3D" id="3.30.200.20">
    <property type="entry name" value="Phosphorylase Kinase, domain 1"/>
    <property type="match status" value="1"/>
</dbReference>